<dbReference type="OrthoDB" id="3540486at2759"/>
<proteinExistence type="predicted"/>
<evidence type="ECO:0000313" key="3">
    <source>
        <dbReference type="Proteomes" id="UP000509510"/>
    </source>
</evidence>
<sequence length="365" mass="42492">MNNSFHSFPRLPLELRRIIWKLCLPCRIAEEDAVVFDLNGRESRQACYSIRTTRLNAQPPVIAFVNSESRQVALEEGHMLVETTTEFSMRSLWVQPHRDVLHLNWNRLYYACAMAYDPTSPMESFLWKAEELGMQCSMIAEIIHSFSLKALLDDPNSSNASDPPKNLPGEEWHILEREKYPEIAELALSTMNRCYLPIPAVLNITMAAVSLHIPKEAALKSGLFGLLGDAPIQVVDVGDRVALWEFQTLFRQYALGKEPAVQTLFDLFASSRFETAVKTWVRQAEWCIIQGRWHYQKSRDLGSTWIPYLPDIKYFSMSEYLPNENHPWVKEARQDMPKLRPRIMVRYCSNECYIKERLPEHFWKY</sequence>
<dbReference type="RefSeq" id="XP_035340235.1">
    <property type="nucleotide sequence ID" value="XM_035484342.1"/>
</dbReference>
<evidence type="ECO:0000259" key="1">
    <source>
        <dbReference type="Pfam" id="PF20150"/>
    </source>
</evidence>
<keyword evidence="3" id="KW-1185">Reference proteome</keyword>
<feature type="domain" description="2EXR" evidence="1">
    <location>
        <begin position="5"/>
        <end position="101"/>
    </location>
</feature>
<dbReference type="AlphaFoldDB" id="A0A7H8QJI2"/>
<name>A0A7H8QJI2_TALRU</name>
<dbReference type="Proteomes" id="UP000509510">
    <property type="component" value="Chromosome I"/>
</dbReference>
<reference evidence="3" key="1">
    <citation type="submission" date="2020-06" db="EMBL/GenBank/DDBJ databases">
        <title>A chromosome-scale genome assembly of Talaromyces rugulosus W13939.</title>
        <authorList>
            <person name="Wang B."/>
            <person name="Guo L."/>
            <person name="Ye K."/>
            <person name="Wang L."/>
        </authorList>
    </citation>
    <scope>NUCLEOTIDE SEQUENCE [LARGE SCALE GENOMIC DNA]</scope>
    <source>
        <strain evidence="3">W13939</strain>
    </source>
</reference>
<dbReference type="Pfam" id="PF20150">
    <property type="entry name" value="2EXR"/>
    <property type="match status" value="1"/>
</dbReference>
<dbReference type="PANTHER" id="PTHR35910">
    <property type="entry name" value="2EXR DOMAIN-CONTAINING PROTEIN"/>
    <property type="match status" value="1"/>
</dbReference>
<accession>A0A7H8QJI2</accession>
<protein>
    <recommendedName>
        <fullName evidence="1">2EXR domain-containing protein</fullName>
    </recommendedName>
</protein>
<dbReference type="EMBL" id="CP055898">
    <property type="protein sequence ID" value="QKX54056.1"/>
    <property type="molecule type" value="Genomic_DNA"/>
</dbReference>
<gene>
    <name evidence="2" type="ORF">TRUGW13939_01139</name>
</gene>
<organism evidence="2 3">
    <name type="scientific">Talaromyces rugulosus</name>
    <name type="common">Penicillium rugulosum</name>
    <dbReference type="NCBI Taxonomy" id="121627"/>
    <lineage>
        <taxon>Eukaryota</taxon>
        <taxon>Fungi</taxon>
        <taxon>Dikarya</taxon>
        <taxon>Ascomycota</taxon>
        <taxon>Pezizomycotina</taxon>
        <taxon>Eurotiomycetes</taxon>
        <taxon>Eurotiomycetidae</taxon>
        <taxon>Eurotiales</taxon>
        <taxon>Trichocomaceae</taxon>
        <taxon>Talaromyces</taxon>
        <taxon>Talaromyces sect. Islandici</taxon>
    </lineage>
</organism>
<dbReference type="GeneID" id="55988652"/>
<evidence type="ECO:0000313" key="2">
    <source>
        <dbReference type="EMBL" id="QKX54056.1"/>
    </source>
</evidence>
<dbReference type="InterPro" id="IPR045518">
    <property type="entry name" value="2EXR"/>
</dbReference>
<dbReference type="PANTHER" id="PTHR35910:SF1">
    <property type="entry name" value="2EXR DOMAIN-CONTAINING PROTEIN"/>
    <property type="match status" value="1"/>
</dbReference>
<dbReference type="KEGG" id="trg:TRUGW13939_01139"/>